<dbReference type="InterPro" id="IPR002645">
    <property type="entry name" value="STAS_dom"/>
</dbReference>
<proteinExistence type="predicted"/>
<feature type="domain" description="STAS" evidence="1">
    <location>
        <begin position="16"/>
        <end position="101"/>
    </location>
</feature>
<dbReference type="RefSeq" id="WP_248634676.1">
    <property type="nucleotide sequence ID" value="NZ_JALPTH010000015.1"/>
</dbReference>
<dbReference type="PROSITE" id="PS50801">
    <property type="entry name" value="STAS"/>
    <property type="match status" value="1"/>
</dbReference>
<dbReference type="Gene3D" id="3.30.750.24">
    <property type="entry name" value="STAS domain"/>
    <property type="match status" value="1"/>
</dbReference>
<dbReference type="Proteomes" id="UP001522868">
    <property type="component" value="Unassembled WGS sequence"/>
</dbReference>
<evidence type="ECO:0000313" key="2">
    <source>
        <dbReference type="EMBL" id="MCK8679012.1"/>
    </source>
</evidence>
<dbReference type="SUPFAM" id="SSF52091">
    <property type="entry name" value="SpoIIaa-like"/>
    <property type="match status" value="1"/>
</dbReference>
<gene>
    <name evidence="2" type="ORF">M1O15_16750</name>
</gene>
<name>A0ABT0ICG1_9ACTN</name>
<accession>A0ABT0ICG1</accession>
<sequence>MGTDLRIDVLAGIRPVLARMHGELDLHTCPEVIAALAPLSGTQVELDLEPLSFLDSSGIGTLLALRTAALRAGGGLRVIACSPLVGRTLDLAGCRHVLTGP</sequence>
<reference evidence="2 3" key="1">
    <citation type="submission" date="2022-04" db="EMBL/GenBank/DDBJ databases">
        <title>Streptomyces sp. nov. LCR6-01 isolated from Lichen of Dirinaria sp.</title>
        <authorList>
            <person name="Kanchanasin P."/>
            <person name="Tanasupawat S."/>
            <person name="Phongsopitanun W."/>
        </authorList>
    </citation>
    <scope>NUCLEOTIDE SEQUENCE [LARGE SCALE GENOMIC DNA]</scope>
    <source>
        <strain evidence="2 3">LCR6-01</strain>
    </source>
</reference>
<dbReference type="CDD" id="cd07043">
    <property type="entry name" value="STAS_anti-anti-sigma_factors"/>
    <property type="match status" value="1"/>
</dbReference>
<comment type="caution">
    <text evidence="2">The sequence shown here is derived from an EMBL/GenBank/DDBJ whole genome shotgun (WGS) entry which is preliminary data.</text>
</comment>
<evidence type="ECO:0000313" key="3">
    <source>
        <dbReference type="Proteomes" id="UP001522868"/>
    </source>
</evidence>
<dbReference type="Pfam" id="PF13466">
    <property type="entry name" value="STAS_2"/>
    <property type="match status" value="1"/>
</dbReference>
<keyword evidence="3" id="KW-1185">Reference proteome</keyword>
<dbReference type="InterPro" id="IPR036513">
    <property type="entry name" value="STAS_dom_sf"/>
</dbReference>
<dbReference type="InterPro" id="IPR058548">
    <property type="entry name" value="MlaB-like_STAS"/>
</dbReference>
<dbReference type="EMBL" id="JALPTH010000015">
    <property type="protein sequence ID" value="MCK8679012.1"/>
    <property type="molecule type" value="Genomic_DNA"/>
</dbReference>
<organism evidence="2 3">
    <name type="scientific">Streptomyces lichenis</name>
    <dbReference type="NCBI Taxonomy" id="2306967"/>
    <lineage>
        <taxon>Bacteria</taxon>
        <taxon>Bacillati</taxon>
        <taxon>Actinomycetota</taxon>
        <taxon>Actinomycetes</taxon>
        <taxon>Kitasatosporales</taxon>
        <taxon>Streptomycetaceae</taxon>
        <taxon>Streptomyces</taxon>
    </lineage>
</organism>
<evidence type="ECO:0000259" key="1">
    <source>
        <dbReference type="PROSITE" id="PS50801"/>
    </source>
</evidence>
<protein>
    <submittedName>
        <fullName evidence="2">STAS domain-containing protein</fullName>
    </submittedName>
</protein>